<dbReference type="RefSeq" id="WP_119657241.1">
    <property type="nucleotide sequence ID" value="NZ_QYCN01000037.1"/>
</dbReference>
<keyword evidence="2" id="KW-1185">Reference proteome</keyword>
<proteinExistence type="predicted"/>
<reference evidence="1 2" key="1">
    <citation type="submission" date="2019-01" db="EMBL/GenBank/DDBJ databases">
        <title>Hymenobacter humicola sp. nov., isolated from soils in Antarctica.</title>
        <authorList>
            <person name="Sedlacek I."/>
            <person name="Holochova P."/>
            <person name="Kralova S."/>
            <person name="Pantucek R."/>
            <person name="Stankova E."/>
            <person name="Vrbovska V."/>
            <person name="Kristofova L."/>
            <person name="Svec P."/>
            <person name="Busse H.-J."/>
        </authorList>
    </citation>
    <scope>NUCLEOTIDE SEQUENCE [LARGE SCALE GENOMIC DNA]</scope>
    <source>
        <strain evidence="1 2">CCM 8852</strain>
    </source>
</reference>
<dbReference type="InterPro" id="IPR026408">
    <property type="entry name" value="GG_sam_targ_CFB"/>
</dbReference>
<protein>
    <submittedName>
        <fullName evidence="1">RSAM-modified peptide</fullName>
    </submittedName>
</protein>
<comment type="caution">
    <text evidence="1">The sequence shown here is derived from an EMBL/GenBank/DDBJ whole genome shotgun (WGS) entry which is preliminary data.</text>
</comment>
<name>A0A418QN91_9BACT</name>
<evidence type="ECO:0000313" key="1">
    <source>
        <dbReference type="EMBL" id="RIY06685.1"/>
    </source>
</evidence>
<organism evidence="1 2">
    <name type="scientific">Hymenobacter rubripertinctus</name>
    <dbReference type="NCBI Taxonomy" id="2029981"/>
    <lineage>
        <taxon>Bacteria</taxon>
        <taxon>Pseudomonadati</taxon>
        <taxon>Bacteroidota</taxon>
        <taxon>Cytophagia</taxon>
        <taxon>Cytophagales</taxon>
        <taxon>Hymenobacteraceae</taxon>
        <taxon>Hymenobacter</taxon>
    </lineage>
</organism>
<gene>
    <name evidence="1" type="ORF">D0T11_18210</name>
</gene>
<sequence>MSKHNEVPNAKLSFNKEAVANLSEQEMDQLAGGQAAGYATVNSTNAGITCCWCTSTKPTPPAQEAV</sequence>
<dbReference type="AlphaFoldDB" id="A0A418QN91"/>
<evidence type="ECO:0000313" key="2">
    <source>
        <dbReference type="Proteomes" id="UP000284250"/>
    </source>
</evidence>
<dbReference type="Proteomes" id="UP000284250">
    <property type="component" value="Unassembled WGS sequence"/>
</dbReference>
<dbReference type="NCBIfam" id="TIGR04149">
    <property type="entry name" value="GG_sam_targ_CFB"/>
    <property type="match status" value="1"/>
</dbReference>
<dbReference type="OrthoDB" id="1517493at2"/>
<dbReference type="NCBIfam" id="NF038153">
    <property type="entry name" value="lant_leader_L1a"/>
    <property type="match status" value="1"/>
</dbReference>
<accession>A0A418QN91</accession>
<dbReference type="EMBL" id="QYCN01000037">
    <property type="protein sequence ID" value="RIY06685.1"/>
    <property type="molecule type" value="Genomic_DNA"/>
</dbReference>
<dbReference type="InterPro" id="IPR058238">
    <property type="entry name" value="Lant_leader_dom"/>
</dbReference>